<evidence type="ECO:0000259" key="2">
    <source>
        <dbReference type="Pfam" id="PF09822"/>
    </source>
</evidence>
<protein>
    <submittedName>
        <fullName evidence="4">ABC transporter</fullName>
    </submittedName>
</protein>
<evidence type="ECO:0000313" key="5">
    <source>
        <dbReference type="Proteomes" id="UP000043763"/>
    </source>
</evidence>
<dbReference type="Pfam" id="PF23357">
    <property type="entry name" value="DUF7088"/>
    <property type="match status" value="1"/>
</dbReference>
<dbReference type="RefSeq" id="WP_048594350.1">
    <property type="nucleotide sequence ID" value="NZ_CVLB01000001.1"/>
</dbReference>
<dbReference type="Proteomes" id="UP000043763">
    <property type="component" value="Unassembled WGS sequence"/>
</dbReference>
<sequence length="542" mass="61349">MSNKKFNLKIATLASWVLLFFAWIFFYAVTQTPTPVFWAVLALTSIITIITLIVDRKQIVSFLKMRFVHKAFFGILSLIIILAILVGLYIISINFPIRFDLTQNKSYTVSQQTMDVLSRIDSPLSIVVLRSPSTDPTSADWRADLLLEQYKRINKHISVEYINPIEKPSAKSKYQMTQVGEIVFTYGQGKQVRVYRKDLTTQSKVTSDPLFVGEEKFTQSIYTLLDTESYTVYFTVGHGERQIQDRGGEGLSYVKTYLENENYKVKELNIILENIPTDASLIVIAAPVETFSDFEIEKLNNYVKTGGKLLVLYDSFMDRSKFNSNLGNFLSDWGFKTKNDYIIDPASSVVIPVNIVPQYTSHPITQTLKEGNVFACLVVARSILSGENKYNGSFENIITTTPQGYGKEEATFDLSRARFNPRTDIQGPVPLAISGTYEIEGRKDPARIVVFGDATFALNAYINPEQGQSVDIAFAGNKDLFMNTVAYLLEARQKITIRPKEASIKNLTLTTTQTNFIRYVAQIGLPCLFGILGILIWFFRRR</sequence>
<name>A0A0G4K6F6_9SPIR</name>
<dbReference type="Pfam" id="PF09822">
    <property type="entry name" value="ABC_transp_aux"/>
    <property type="match status" value="1"/>
</dbReference>
<keyword evidence="5" id="KW-1185">Reference proteome</keyword>
<feature type="domain" description="DUF7088" evidence="3">
    <location>
        <begin position="103"/>
        <end position="180"/>
    </location>
</feature>
<feature type="transmembrane region" description="Helical" evidence="1">
    <location>
        <begin position="67"/>
        <end position="91"/>
    </location>
</feature>
<organism evidence="4 5">
    <name type="scientific">Brachyspira suanatina</name>
    <dbReference type="NCBI Taxonomy" id="381802"/>
    <lineage>
        <taxon>Bacteria</taxon>
        <taxon>Pseudomonadati</taxon>
        <taxon>Spirochaetota</taxon>
        <taxon>Spirochaetia</taxon>
        <taxon>Brachyspirales</taxon>
        <taxon>Brachyspiraceae</taxon>
        <taxon>Brachyspira</taxon>
    </lineage>
</organism>
<accession>A0A0G4K6F6</accession>
<proteinExistence type="predicted"/>
<keyword evidence="1" id="KW-1133">Transmembrane helix</keyword>
<evidence type="ECO:0000313" key="4">
    <source>
        <dbReference type="EMBL" id="CRF33059.1"/>
    </source>
</evidence>
<dbReference type="InterPro" id="IPR055396">
    <property type="entry name" value="DUF7088"/>
</dbReference>
<dbReference type="InterPro" id="IPR019196">
    <property type="entry name" value="ABC_transp_unknown"/>
</dbReference>
<feature type="domain" description="ABC-type uncharacterised transport system" evidence="2">
    <location>
        <begin position="231"/>
        <end position="483"/>
    </location>
</feature>
<evidence type="ECO:0000256" key="1">
    <source>
        <dbReference type="SAM" id="Phobius"/>
    </source>
</evidence>
<keyword evidence="1" id="KW-0472">Membrane</keyword>
<dbReference type="SUPFAM" id="SSF52317">
    <property type="entry name" value="Class I glutamine amidotransferase-like"/>
    <property type="match status" value="1"/>
</dbReference>
<dbReference type="OrthoDB" id="9766228at2"/>
<evidence type="ECO:0000259" key="3">
    <source>
        <dbReference type="Pfam" id="PF23357"/>
    </source>
</evidence>
<feature type="transmembrane region" description="Helical" evidence="1">
    <location>
        <begin position="519"/>
        <end position="539"/>
    </location>
</feature>
<feature type="transmembrane region" description="Helical" evidence="1">
    <location>
        <begin position="36"/>
        <end position="55"/>
    </location>
</feature>
<dbReference type="AlphaFoldDB" id="A0A0G4K6F6"/>
<gene>
    <name evidence="4" type="ORF">BRSU_1198</name>
</gene>
<dbReference type="EMBL" id="CVLB01000001">
    <property type="protein sequence ID" value="CRF33059.1"/>
    <property type="molecule type" value="Genomic_DNA"/>
</dbReference>
<reference evidence="5" key="1">
    <citation type="submission" date="2015-04" db="EMBL/GenBank/DDBJ databases">
        <authorList>
            <person name="Mushtaq Mamoona"/>
        </authorList>
    </citation>
    <scope>NUCLEOTIDE SEQUENCE [LARGE SCALE GENOMIC DNA]</scope>
    <source>
        <strain evidence="5">AN4859/03</strain>
    </source>
</reference>
<feature type="transmembrane region" description="Helical" evidence="1">
    <location>
        <begin position="12"/>
        <end position="30"/>
    </location>
</feature>
<keyword evidence="1" id="KW-0812">Transmembrane</keyword>
<dbReference type="InterPro" id="IPR029062">
    <property type="entry name" value="Class_I_gatase-like"/>
</dbReference>